<evidence type="ECO:0000313" key="2">
    <source>
        <dbReference type="Proteomes" id="UP000636709"/>
    </source>
</evidence>
<comment type="caution">
    <text evidence="1">The sequence shown here is derived from an EMBL/GenBank/DDBJ whole genome shotgun (WGS) entry which is preliminary data.</text>
</comment>
<gene>
    <name evidence="1" type="ORF">HU200_035610</name>
</gene>
<evidence type="ECO:0000313" key="1">
    <source>
        <dbReference type="EMBL" id="KAF8698097.1"/>
    </source>
</evidence>
<name>A0A835BF81_9POAL</name>
<dbReference type="AlphaFoldDB" id="A0A835BF81"/>
<dbReference type="OrthoDB" id="645324at2759"/>
<keyword evidence="2" id="KW-1185">Reference proteome</keyword>
<dbReference type="EMBL" id="JACEFO010001866">
    <property type="protein sequence ID" value="KAF8698097.1"/>
    <property type="molecule type" value="Genomic_DNA"/>
</dbReference>
<accession>A0A835BF81</accession>
<sequence>MLLRAREPFGLSIFRDIIIMALWAIWMHHNSIVIERTFTEGMKMVISRSKPLVKESINIWLSSLL</sequence>
<reference evidence="1" key="1">
    <citation type="submission" date="2020-07" db="EMBL/GenBank/DDBJ databases">
        <title>Genome sequence and genetic diversity analysis of an under-domesticated orphan crop, white fonio (Digitaria exilis).</title>
        <authorList>
            <person name="Bennetzen J.L."/>
            <person name="Chen S."/>
            <person name="Ma X."/>
            <person name="Wang X."/>
            <person name="Yssel A.E.J."/>
            <person name="Chaluvadi S.R."/>
            <person name="Johnson M."/>
            <person name="Gangashetty P."/>
            <person name="Hamidou F."/>
            <person name="Sanogo M.D."/>
            <person name="Zwaenepoel A."/>
            <person name="Wallace J."/>
            <person name="Van De Peer Y."/>
            <person name="Van Deynze A."/>
        </authorList>
    </citation>
    <scope>NUCLEOTIDE SEQUENCE</scope>
    <source>
        <tissue evidence="1">Leaves</tissue>
    </source>
</reference>
<proteinExistence type="predicted"/>
<protein>
    <submittedName>
        <fullName evidence="1">Uncharacterized protein</fullName>
    </submittedName>
</protein>
<dbReference type="Proteomes" id="UP000636709">
    <property type="component" value="Unassembled WGS sequence"/>
</dbReference>
<organism evidence="1 2">
    <name type="scientific">Digitaria exilis</name>
    <dbReference type="NCBI Taxonomy" id="1010633"/>
    <lineage>
        <taxon>Eukaryota</taxon>
        <taxon>Viridiplantae</taxon>
        <taxon>Streptophyta</taxon>
        <taxon>Embryophyta</taxon>
        <taxon>Tracheophyta</taxon>
        <taxon>Spermatophyta</taxon>
        <taxon>Magnoliopsida</taxon>
        <taxon>Liliopsida</taxon>
        <taxon>Poales</taxon>
        <taxon>Poaceae</taxon>
        <taxon>PACMAD clade</taxon>
        <taxon>Panicoideae</taxon>
        <taxon>Panicodae</taxon>
        <taxon>Paniceae</taxon>
        <taxon>Anthephorinae</taxon>
        <taxon>Digitaria</taxon>
    </lineage>
</organism>